<gene>
    <name evidence="10" type="ORF">OFUS_LOCUS12569</name>
</gene>
<evidence type="ECO:0000256" key="8">
    <source>
        <dbReference type="ARBA" id="ARBA00052530"/>
    </source>
</evidence>
<keyword evidence="11" id="KW-1185">Reference proteome</keyword>
<dbReference type="PANTHER" id="PTHR11011">
    <property type="entry name" value="MALE STERILITY PROTEIN 2-RELATED"/>
    <property type="match status" value="1"/>
</dbReference>
<keyword evidence="7 9" id="KW-0472">Membrane</keyword>
<dbReference type="InterPro" id="IPR013120">
    <property type="entry name" value="FAR_NAD-bd"/>
</dbReference>
<evidence type="ECO:0000256" key="5">
    <source>
        <dbReference type="ARBA" id="ARBA00022989"/>
    </source>
</evidence>
<keyword evidence="9" id="KW-0560">Oxidoreductase</keyword>
<dbReference type="PANTHER" id="PTHR11011:SF116">
    <property type="entry name" value="FATTY ACYL-COA REDUCTASE CG5065-RELATED"/>
    <property type="match status" value="1"/>
</dbReference>
<protein>
    <recommendedName>
        <fullName evidence="9">Fatty acyl-CoA reductase</fullName>
        <ecNumber evidence="9">1.2.1.84</ecNumber>
    </recommendedName>
</protein>
<evidence type="ECO:0000256" key="7">
    <source>
        <dbReference type="ARBA" id="ARBA00023136"/>
    </source>
</evidence>
<dbReference type="EMBL" id="CAIIXF020000006">
    <property type="protein sequence ID" value="CAH1786736.1"/>
    <property type="molecule type" value="Genomic_DNA"/>
</dbReference>
<evidence type="ECO:0000256" key="3">
    <source>
        <dbReference type="ARBA" id="ARBA00022516"/>
    </source>
</evidence>
<dbReference type="GO" id="GO:0102965">
    <property type="term" value="F:alcohol-forming long-chain fatty acyl-CoA reductase activity"/>
    <property type="evidence" value="ECO:0007669"/>
    <property type="project" value="UniProtKB-EC"/>
</dbReference>
<evidence type="ECO:0000313" key="10">
    <source>
        <dbReference type="EMBL" id="CAH1786736.1"/>
    </source>
</evidence>
<organism evidence="10 11">
    <name type="scientific">Owenia fusiformis</name>
    <name type="common">Polychaete worm</name>
    <dbReference type="NCBI Taxonomy" id="6347"/>
    <lineage>
        <taxon>Eukaryota</taxon>
        <taxon>Metazoa</taxon>
        <taxon>Spiralia</taxon>
        <taxon>Lophotrochozoa</taxon>
        <taxon>Annelida</taxon>
        <taxon>Polychaeta</taxon>
        <taxon>Sedentaria</taxon>
        <taxon>Canalipalpata</taxon>
        <taxon>Sabellida</taxon>
        <taxon>Oweniida</taxon>
        <taxon>Oweniidae</taxon>
        <taxon>Owenia</taxon>
    </lineage>
</organism>
<dbReference type="GO" id="GO:0080019">
    <property type="term" value="F:alcohol-forming very long-chain fatty acyl-CoA reductase activity"/>
    <property type="evidence" value="ECO:0007669"/>
    <property type="project" value="InterPro"/>
</dbReference>
<dbReference type="GO" id="GO:0016020">
    <property type="term" value="C:membrane"/>
    <property type="evidence" value="ECO:0007669"/>
    <property type="project" value="UniProtKB-SubCell"/>
</dbReference>
<dbReference type="Proteomes" id="UP000749559">
    <property type="component" value="Unassembled WGS sequence"/>
</dbReference>
<dbReference type="InterPro" id="IPR033640">
    <property type="entry name" value="FAR_C"/>
</dbReference>
<keyword evidence="3 9" id="KW-0444">Lipid biosynthesis</keyword>
<keyword evidence="5 9" id="KW-1133">Transmembrane helix</keyword>
<dbReference type="EC" id="1.2.1.84" evidence="9"/>
<dbReference type="FunFam" id="3.40.50.720:FF:000143">
    <property type="entry name" value="Fatty acyl-CoA reductase"/>
    <property type="match status" value="1"/>
</dbReference>
<dbReference type="Pfam" id="PF03015">
    <property type="entry name" value="Sterile"/>
    <property type="match status" value="1"/>
</dbReference>
<dbReference type="GO" id="GO:0035336">
    <property type="term" value="P:long-chain fatty-acyl-CoA metabolic process"/>
    <property type="evidence" value="ECO:0007669"/>
    <property type="project" value="TreeGrafter"/>
</dbReference>
<comment type="subcellular location">
    <subcellularLocation>
        <location evidence="1">Membrane</location>
        <topology evidence="1">Multi-pass membrane protein</topology>
    </subcellularLocation>
</comment>
<dbReference type="Gene3D" id="3.40.50.720">
    <property type="entry name" value="NAD(P)-binding Rossmann-like Domain"/>
    <property type="match status" value="1"/>
</dbReference>
<dbReference type="OrthoDB" id="429813at2759"/>
<reference evidence="10" key="1">
    <citation type="submission" date="2022-03" db="EMBL/GenBank/DDBJ databases">
        <authorList>
            <person name="Martin C."/>
        </authorList>
    </citation>
    <scope>NUCLEOTIDE SEQUENCE</scope>
</reference>
<proteinExistence type="inferred from homology"/>
<keyword evidence="9" id="KW-0521">NADP</keyword>
<comment type="caution">
    <text evidence="10">The sequence shown here is derived from an EMBL/GenBank/DDBJ whole genome shotgun (WGS) entry which is preliminary data.</text>
</comment>
<dbReference type="CDD" id="cd05236">
    <property type="entry name" value="FAR-N_SDR_e"/>
    <property type="match status" value="1"/>
</dbReference>
<name>A0A8J1TYQ7_OWEFU</name>
<evidence type="ECO:0000313" key="11">
    <source>
        <dbReference type="Proteomes" id="UP000749559"/>
    </source>
</evidence>
<keyword evidence="4 9" id="KW-0812">Transmembrane</keyword>
<dbReference type="InterPro" id="IPR026055">
    <property type="entry name" value="FAR"/>
</dbReference>
<feature type="transmembrane region" description="Helical" evidence="9">
    <location>
        <begin position="473"/>
        <end position="493"/>
    </location>
</feature>
<evidence type="ECO:0000256" key="4">
    <source>
        <dbReference type="ARBA" id="ARBA00022692"/>
    </source>
</evidence>
<dbReference type="Pfam" id="PF07993">
    <property type="entry name" value="NAD_binding_4"/>
    <property type="match status" value="1"/>
</dbReference>
<keyword evidence="6 9" id="KW-0443">Lipid metabolism</keyword>
<dbReference type="SUPFAM" id="SSF51735">
    <property type="entry name" value="NAD(P)-binding Rossmann-fold domains"/>
    <property type="match status" value="1"/>
</dbReference>
<dbReference type="CDD" id="cd09071">
    <property type="entry name" value="FAR_C"/>
    <property type="match status" value="1"/>
</dbReference>
<evidence type="ECO:0000256" key="9">
    <source>
        <dbReference type="RuleBase" id="RU363097"/>
    </source>
</evidence>
<accession>A0A8J1TYQ7</accession>
<dbReference type="AlphaFoldDB" id="A0A8J1TYQ7"/>
<evidence type="ECO:0000256" key="6">
    <source>
        <dbReference type="ARBA" id="ARBA00023098"/>
    </source>
</evidence>
<comment type="similarity">
    <text evidence="2 9">Belongs to the fatty acyl-CoA reductase family.</text>
</comment>
<evidence type="ECO:0000256" key="1">
    <source>
        <dbReference type="ARBA" id="ARBA00004141"/>
    </source>
</evidence>
<sequence>MAAIDGSPISDFYVGRSIFITGGTGFMGKVLIEKLIRSCPGVKTIYVLIRPRKGQDAQQRLDNLLKTKLFDAVRKTNPDFHSHLLPIDGDMLEENLGISDHDVHILQNEVSIVFHSAATVKFDEQLKLSVQMNVLGVQKIIELCQKLTKLEALVHVSTAYANCDRQHIAELVYPPPLQPQKILDAMDWMDDEVVTTLTPKLIGNRPNTYTYTKAMAEYLLVETCGELPVAIIRPSIVGCSFQEPMPGWVDNFNGPAGIIAAIGKGVLRSMLGDHDKTADLIPVDMAVNCMIAVAWQRATTNPSNVPVYNCTTGQINRMTWGTMERLSFNSLMNNPLDGIVRVPNPRFTKSWLKRDFCLFFDHYLPALLLDSWLFISGRKPVFRKVNDKIIKASASLEFFTTNEWEFCNDNICALQAKLSKTDRTTFSFDVKRINWPLYMENYCLGVKKFALKEQLSNLPAARKALNRLKKLTMAFNFIIAILIWRFGLTRLTVVRNLWQFLLKLATSFLTRIPGFAKSS</sequence>
<evidence type="ECO:0000256" key="2">
    <source>
        <dbReference type="ARBA" id="ARBA00005928"/>
    </source>
</evidence>
<comment type="function">
    <text evidence="9">Catalyzes the reduction of fatty acyl-CoA to fatty alcohols.</text>
</comment>
<comment type="catalytic activity">
    <reaction evidence="8 9">
        <text>a long-chain fatty acyl-CoA + 2 NADPH + 2 H(+) = a long-chain primary fatty alcohol + 2 NADP(+) + CoA</text>
        <dbReference type="Rhea" id="RHEA:52716"/>
        <dbReference type="ChEBI" id="CHEBI:15378"/>
        <dbReference type="ChEBI" id="CHEBI:57287"/>
        <dbReference type="ChEBI" id="CHEBI:57783"/>
        <dbReference type="ChEBI" id="CHEBI:58349"/>
        <dbReference type="ChEBI" id="CHEBI:77396"/>
        <dbReference type="ChEBI" id="CHEBI:83139"/>
        <dbReference type="EC" id="1.2.1.84"/>
    </reaction>
</comment>
<dbReference type="InterPro" id="IPR036291">
    <property type="entry name" value="NAD(P)-bd_dom_sf"/>
</dbReference>
<dbReference type="GO" id="GO:0005777">
    <property type="term" value="C:peroxisome"/>
    <property type="evidence" value="ECO:0007669"/>
    <property type="project" value="TreeGrafter"/>
</dbReference>